<dbReference type="InterPro" id="IPR010502">
    <property type="entry name" value="Carb-bd_dom_fam9"/>
</dbReference>
<dbReference type="STRING" id="1499966.U14_03544"/>
<keyword evidence="3" id="KW-1185">Reference proteome</keyword>
<gene>
    <name evidence="2" type="ORF">U14_03544</name>
</gene>
<evidence type="ECO:0000313" key="3">
    <source>
        <dbReference type="Proteomes" id="UP000030700"/>
    </source>
</evidence>
<reference evidence="2" key="1">
    <citation type="journal article" date="2015" name="PeerJ">
        <title>First genomic representation of candidate bacterial phylum KSB3 points to enhanced environmental sensing as a trigger of wastewater bulking.</title>
        <authorList>
            <person name="Sekiguchi Y."/>
            <person name="Ohashi A."/>
            <person name="Parks D.H."/>
            <person name="Yamauchi T."/>
            <person name="Tyson G.W."/>
            <person name="Hugenholtz P."/>
        </authorList>
    </citation>
    <scope>NUCLEOTIDE SEQUENCE [LARGE SCALE GENOMIC DNA]</scope>
</reference>
<feature type="domain" description="Carbohydrate-binding" evidence="1">
    <location>
        <begin position="26"/>
        <end position="225"/>
    </location>
</feature>
<dbReference type="Proteomes" id="UP000030700">
    <property type="component" value="Unassembled WGS sequence"/>
</dbReference>
<name>A0A081BPH7_9BACT</name>
<dbReference type="GO" id="GO:0016052">
    <property type="term" value="P:carbohydrate catabolic process"/>
    <property type="evidence" value="ECO:0007669"/>
    <property type="project" value="InterPro"/>
</dbReference>
<accession>A0A081BPH7</accession>
<dbReference type="GO" id="GO:0030246">
    <property type="term" value="F:carbohydrate binding"/>
    <property type="evidence" value="ECO:0007669"/>
    <property type="project" value="InterPro"/>
</dbReference>
<proteinExistence type="predicted"/>
<evidence type="ECO:0000313" key="2">
    <source>
        <dbReference type="EMBL" id="GAK52293.1"/>
    </source>
</evidence>
<sequence>MIYTIHRTNQPPRYRGEWNDTVWQHAEIASIEKFHPQSSAFRPKTEVKALYDDTNVYIIFRVQDQFIKATYTTYQDPVYRDSCVEFFVMPMSPERGAAGYFNVEMNGLGMMLLYYIEDATRTTQGFEKFTKIPQERLRGMTIFHSIPAPMQEELTTPLEWIVEYNLPFSLFEAYLGELRPIAGTRWRGNFFKCGDDTSQPHWASWSPIGEALNFHQPDKFGLLQFA</sequence>
<protein>
    <submittedName>
        <fullName evidence="2">Selenocysteine protein with GGDEF domain</fullName>
    </submittedName>
</protein>
<dbReference type="CDD" id="cd09620">
    <property type="entry name" value="CBM9_like_3"/>
    <property type="match status" value="1"/>
</dbReference>
<organism evidence="2">
    <name type="scientific">Candidatus Moduliflexus flocculans</name>
    <dbReference type="NCBI Taxonomy" id="1499966"/>
    <lineage>
        <taxon>Bacteria</taxon>
        <taxon>Candidatus Moduliflexota</taxon>
        <taxon>Candidatus Moduliflexia</taxon>
        <taxon>Candidatus Moduliflexales</taxon>
        <taxon>Candidatus Moduliflexaceae</taxon>
    </lineage>
</organism>
<dbReference type="EMBL" id="DF820458">
    <property type="protein sequence ID" value="GAK52293.1"/>
    <property type="molecule type" value="Genomic_DNA"/>
</dbReference>
<dbReference type="AlphaFoldDB" id="A0A081BPH7"/>
<dbReference type="Gene3D" id="2.60.40.1190">
    <property type="match status" value="1"/>
</dbReference>
<evidence type="ECO:0000259" key="1">
    <source>
        <dbReference type="Pfam" id="PF16011"/>
    </source>
</evidence>
<dbReference type="HOGENOM" id="CLU_106157_0_0_0"/>
<dbReference type="GO" id="GO:0004553">
    <property type="term" value="F:hydrolase activity, hydrolyzing O-glycosyl compounds"/>
    <property type="evidence" value="ECO:0007669"/>
    <property type="project" value="InterPro"/>
</dbReference>
<dbReference type="SUPFAM" id="SSF49344">
    <property type="entry name" value="CBD9-like"/>
    <property type="match status" value="1"/>
</dbReference>
<dbReference type="Pfam" id="PF16011">
    <property type="entry name" value="CBM9_2"/>
    <property type="match status" value="1"/>
</dbReference>